<dbReference type="Proteomes" id="UP001177021">
    <property type="component" value="Unassembled WGS sequence"/>
</dbReference>
<accession>A0ACB0L809</accession>
<dbReference type="EMBL" id="CASHSV030000409">
    <property type="protein sequence ID" value="CAJ2664925.1"/>
    <property type="molecule type" value="Genomic_DNA"/>
</dbReference>
<protein>
    <submittedName>
        <fullName evidence="1">Uncharacterized protein</fullName>
    </submittedName>
</protein>
<reference evidence="1" key="1">
    <citation type="submission" date="2023-10" db="EMBL/GenBank/DDBJ databases">
        <authorList>
            <person name="Rodriguez Cubillos JULIANA M."/>
            <person name="De Vega J."/>
        </authorList>
    </citation>
    <scope>NUCLEOTIDE SEQUENCE</scope>
</reference>
<proteinExistence type="predicted"/>
<name>A0ACB0L809_TRIPR</name>
<keyword evidence="2" id="KW-1185">Reference proteome</keyword>
<evidence type="ECO:0000313" key="1">
    <source>
        <dbReference type="EMBL" id="CAJ2664925.1"/>
    </source>
</evidence>
<gene>
    <name evidence="1" type="ORF">MILVUS5_LOCUS30021</name>
</gene>
<comment type="caution">
    <text evidence="1">The sequence shown here is derived from an EMBL/GenBank/DDBJ whole genome shotgun (WGS) entry which is preliminary data.</text>
</comment>
<evidence type="ECO:0000313" key="2">
    <source>
        <dbReference type="Proteomes" id="UP001177021"/>
    </source>
</evidence>
<organism evidence="1 2">
    <name type="scientific">Trifolium pratense</name>
    <name type="common">Red clover</name>
    <dbReference type="NCBI Taxonomy" id="57577"/>
    <lineage>
        <taxon>Eukaryota</taxon>
        <taxon>Viridiplantae</taxon>
        <taxon>Streptophyta</taxon>
        <taxon>Embryophyta</taxon>
        <taxon>Tracheophyta</taxon>
        <taxon>Spermatophyta</taxon>
        <taxon>Magnoliopsida</taxon>
        <taxon>eudicotyledons</taxon>
        <taxon>Gunneridae</taxon>
        <taxon>Pentapetalae</taxon>
        <taxon>rosids</taxon>
        <taxon>fabids</taxon>
        <taxon>Fabales</taxon>
        <taxon>Fabaceae</taxon>
        <taxon>Papilionoideae</taxon>
        <taxon>50 kb inversion clade</taxon>
        <taxon>NPAAA clade</taxon>
        <taxon>Hologalegina</taxon>
        <taxon>IRL clade</taxon>
        <taxon>Trifolieae</taxon>
        <taxon>Trifolium</taxon>
    </lineage>
</organism>
<sequence>MEISKNSEISVTTKHDYDRVSEVKAFDETKDGVKGLVDASVTKIPRMFHHKFDKDLSSTSSNITKLDVPTIDLVDIHQDPTRRKIVVEQIREASEKWGFFQIVNHGIEVSVLDEMKNGVIRFYEQDSEVKRELYSREPLRPLVYNSNFDLYTSAAACWRDTFSCLMAPKSPKPEDLPSVCRDILLEYTKQVMKLGNVLFELLSEALGLNPNYLNDMMRCDDGLAIACHYYPSCPEPELTLGAARHSDIDFITVLLQDHIGGLQVLHENNWVDVSPLPGALVINIGDLLQLITNDKFKSVEHRVVANHVGPRVSVASFFRSFQPSTRLYGPIKELVSEDNPPMYKETTVQDYVEFSMARGFDGITSSLPYFKIGNF</sequence>